<keyword evidence="2" id="KW-1185">Reference proteome</keyword>
<evidence type="ECO:0000313" key="1">
    <source>
        <dbReference type="EMBL" id="MFC6952236.1"/>
    </source>
</evidence>
<accession>A0ABD5VB07</accession>
<name>A0ABD5VB07_9EURY</name>
<comment type="caution">
    <text evidence="1">The sequence shown here is derived from an EMBL/GenBank/DDBJ whole genome shotgun (WGS) entry which is preliminary data.</text>
</comment>
<organism evidence="1 2">
    <name type="scientific">Halorubellus litoreus</name>
    <dbReference type="NCBI Taxonomy" id="755308"/>
    <lineage>
        <taxon>Archaea</taxon>
        <taxon>Methanobacteriati</taxon>
        <taxon>Methanobacteriota</taxon>
        <taxon>Stenosarchaea group</taxon>
        <taxon>Halobacteria</taxon>
        <taxon>Halobacteriales</taxon>
        <taxon>Halorubellaceae</taxon>
        <taxon>Halorubellus</taxon>
    </lineage>
</organism>
<sequence length="66" mass="7594">MSRTSIPLDSETKDRLGELKREGETWDEFLLRLASDEEAMTFGAWSDDEAEAAMERLREGRERGDT</sequence>
<protein>
    <submittedName>
        <fullName evidence="1">Antitoxin VapB family protein</fullName>
    </submittedName>
</protein>
<evidence type="ECO:0000313" key="2">
    <source>
        <dbReference type="Proteomes" id="UP001596395"/>
    </source>
</evidence>
<dbReference type="EMBL" id="JBHSXN010000001">
    <property type="protein sequence ID" value="MFC6952236.1"/>
    <property type="molecule type" value="Genomic_DNA"/>
</dbReference>
<reference evidence="1 2" key="1">
    <citation type="journal article" date="2019" name="Int. J. Syst. Evol. Microbiol.">
        <title>The Global Catalogue of Microorganisms (GCM) 10K type strain sequencing project: providing services to taxonomists for standard genome sequencing and annotation.</title>
        <authorList>
            <consortium name="The Broad Institute Genomics Platform"/>
            <consortium name="The Broad Institute Genome Sequencing Center for Infectious Disease"/>
            <person name="Wu L."/>
            <person name="Ma J."/>
        </authorList>
    </citation>
    <scope>NUCLEOTIDE SEQUENCE [LARGE SCALE GENOMIC DNA]</scope>
    <source>
        <strain evidence="1 2">GX26</strain>
    </source>
</reference>
<gene>
    <name evidence="1" type="ORF">ACFQGB_05120</name>
</gene>
<proteinExistence type="predicted"/>
<dbReference type="InterPro" id="IPR055979">
    <property type="entry name" value="DUF7557"/>
</dbReference>
<dbReference type="Proteomes" id="UP001596395">
    <property type="component" value="Unassembled WGS sequence"/>
</dbReference>
<dbReference type="Pfam" id="PF24434">
    <property type="entry name" value="DUF7557"/>
    <property type="match status" value="1"/>
</dbReference>
<dbReference type="AlphaFoldDB" id="A0ABD5VB07"/>
<dbReference type="RefSeq" id="WP_336349227.1">
    <property type="nucleotide sequence ID" value="NZ_JAZAQL010000001.1"/>
</dbReference>